<evidence type="ECO:0000256" key="8">
    <source>
        <dbReference type="SAM" id="Phobius"/>
    </source>
</evidence>
<feature type="domain" description="Xylanolytic transcriptional activator regulatory" evidence="9">
    <location>
        <begin position="94"/>
        <end position="189"/>
    </location>
</feature>
<evidence type="ECO:0000256" key="6">
    <source>
        <dbReference type="ARBA" id="ARBA00023163"/>
    </source>
</evidence>
<evidence type="ECO:0000256" key="3">
    <source>
        <dbReference type="ARBA" id="ARBA00022833"/>
    </source>
</evidence>
<evidence type="ECO:0000256" key="1">
    <source>
        <dbReference type="ARBA" id="ARBA00004123"/>
    </source>
</evidence>
<dbReference type="GO" id="GO:0045944">
    <property type="term" value="P:positive regulation of transcription by RNA polymerase II"/>
    <property type="evidence" value="ECO:0007669"/>
    <property type="project" value="TreeGrafter"/>
</dbReference>
<proteinExistence type="predicted"/>
<dbReference type="PANTHER" id="PTHR47782:SF12">
    <property type="entry name" value="ZN(II)2CYS6 TRANSCRIPTION FACTOR (EUROFUNG)"/>
    <property type="match status" value="1"/>
</dbReference>
<comment type="caution">
    <text evidence="10">The sequence shown here is derived from an EMBL/GenBank/DDBJ whole genome shotgun (WGS) entry which is preliminary data.</text>
</comment>
<evidence type="ECO:0000256" key="4">
    <source>
        <dbReference type="ARBA" id="ARBA00023015"/>
    </source>
</evidence>
<keyword evidence="4" id="KW-0805">Transcription regulation</keyword>
<name>A0A9P4LJN2_9PLEO</name>
<dbReference type="GO" id="GO:0006351">
    <property type="term" value="P:DNA-templated transcription"/>
    <property type="evidence" value="ECO:0007669"/>
    <property type="project" value="InterPro"/>
</dbReference>
<comment type="subcellular location">
    <subcellularLocation>
        <location evidence="1">Nucleus</location>
    </subcellularLocation>
</comment>
<evidence type="ECO:0000256" key="2">
    <source>
        <dbReference type="ARBA" id="ARBA00022723"/>
    </source>
</evidence>
<evidence type="ECO:0000313" key="11">
    <source>
        <dbReference type="Proteomes" id="UP000799777"/>
    </source>
</evidence>
<keyword evidence="8" id="KW-0472">Membrane</keyword>
<dbReference type="EMBL" id="ML978201">
    <property type="protein sequence ID" value="KAF2029386.1"/>
    <property type="molecule type" value="Genomic_DNA"/>
</dbReference>
<keyword evidence="7" id="KW-0539">Nucleus</keyword>
<evidence type="ECO:0000256" key="7">
    <source>
        <dbReference type="ARBA" id="ARBA00023242"/>
    </source>
</evidence>
<dbReference type="PANTHER" id="PTHR47782">
    <property type="entry name" value="ZN(II)2CYS6 TRANSCRIPTION FACTOR (EUROFUNG)-RELATED"/>
    <property type="match status" value="1"/>
</dbReference>
<gene>
    <name evidence="10" type="ORF">EK21DRAFT_112942</name>
</gene>
<keyword evidence="6" id="KW-0804">Transcription</keyword>
<dbReference type="AlphaFoldDB" id="A0A9P4LJN2"/>
<keyword evidence="8" id="KW-0812">Transmembrane</keyword>
<dbReference type="GO" id="GO:0043565">
    <property type="term" value="F:sequence-specific DNA binding"/>
    <property type="evidence" value="ECO:0007669"/>
    <property type="project" value="TreeGrafter"/>
</dbReference>
<keyword evidence="5" id="KW-0238">DNA-binding</keyword>
<dbReference type="InterPro" id="IPR052202">
    <property type="entry name" value="Yeast_MetPath_Reg"/>
</dbReference>
<reference evidence="10" key="1">
    <citation type="journal article" date="2020" name="Stud. Mycol.">
        <title>101 Dothideomycetes genomes: a test case for predicting lifestyles and emergence of pathogens.</title>
        <authorList>
            <person name="Haridas S."/>
            <person name="Albert R."/>
            <person name="Binder M."/>
            <person name="Bloem J."/>
            <person name="Labutti K."/>
            <person name="Salamov A."/>
            <person name="Andreopoulos B."/>
            <person name="Baker S."/>
            <person name="Barry K."/>
            <person name="Bills G."/>
            <person name="Bluhm B."/>
            <person name="Cannon C."/>
            <person name="Castanera R."/>
            <person name="Culley D."/>
            <person name="Daum C."/>
            <person name="Ezra D."/>
            <person name="Gonzalez J."/>
            <person name="Henrissat B."/>
            <person name="Kuo A."/>
            <person name="Liang C."/>
            <person name="Lipzen A."/>
            <person name="Lutzoni F."/>
            <person name="Magnuson J."/>
            <person name="Mondo S."/>
            <person name="Nolan M."/>
            <person name="Ohm R."/>
            <person name="Pangilinan J."/>
            <person name="Park H.-J."/>
            <person name="Ramirez L."/>
            <person name="Alfaro M."/>
            <person name="Sun H."/>
            <person name="Tritt A."/>
            <person name="Yoshinaga Y."/>
            <person name="Zwiers L.-H."/>
            <person name="Turgeon B."/>
            <person name="Goodwin S."/>
            <person name="Spatafora J."/>
            <person name="Crous P."/>
            <person name="Grigoriev I."/>
        </authorList>
    </citation>
    <scope>NUCLEOTIDE SEQUENCE</scope>
    <source>
        <strain evidence="10">CBS 110217</strain>
    </source>
</reference>
<sequence>MVYAIGSLALGPAHRDSADAYYSMALDRQAAVLDTDGLESIQSILCCTVYFVRSPIGASLWKISDMAIRHYIELGYHRSVAKYRKLTDPLCCVHSGPTIGIPDDVIDVELPCDLEDDHITKDGITKQPRLDSNDPPTYMTGAIHVIKLRQLWSRFADNLYPTTTKPSGPHSTSRQVLAGHLRQELEEWYATIPEPIDYSGPHPLSVFASKTWFQLAYNHSILLLNRHYITITPPPGEEESVATALEQRAIRAREICLLYRRLYQTSTIQFTWGSLHIFFMAGMTYLYCLWRSARVRQAVRQADVINTCMACNTVLVIMAERWTQATVYRDTFETLSEKTVSMICTDRTQPLSAMSNLEELAANAANDLDQLAVSQDWIVGLDDLSIPNESEWFIQELLQGMRDFQQPDITYDDLADFTR</sequence>
<evidence type="ECO:0000259" key="9">
    <source>
        <dbReference type="Pfam" id="PF04082"/>
    </source>
</evidence>
<dbReference type="InterPro" id="IPR007219">
    <property type="entry name" value="XnlR_reg_dom"/>
</dbReference>
<dbReference type="GO" id="GO:0000981">
    <property type="term" value="F:DNA-binding transcription factor activity, RNA polymerase II-specific"/>
    <property type="evidence" value="ECO:0007669"/>
    <property type="project" value="TreeGrafter"/>
</dbReference>
<feature type="transmembrane region" description="Helical" evidence="8">
    <location>
        <begin position="270"/>
        <end position="290"/>
    </location>
</feature>
<keyword evidence="8" id="KW-1133">Transmembrane helix</keyword>
<dbReference type="Proteomes" id="UP000799777">
    <property type="component" value="Unassembled WGS sequence"/>
</dbReference>
<protein>
    <recommendedName>
        <fullName evidence="9">Xylanolytic transcriptional activator regulatory domain-containing protein</fullName>
    </recommendedName>
</protein>
<keyword evidence="3" id="KW-0862">Zinc</keyword>
<dbReference type="OrthoDB" id="2399539at2759"/>
<keyword evidence="11" id="KW-1185">Reference proteome</keyword>
<evidence type="ECO:0000313" key="10">
    <source>
        <dbReference type="EMBL" id="KAF2029386.1"/>
    </source>
</evidence>
<dbReference type="GO" id="GO:0008270">
    <property type="term" value="F:zinc ion binding"/>
    <property type="evidence" value="ECO:0007669"/>
    <property type="project" value="InterPro"/>
</dbReference>
<accession>A0A9P4LJN2</accession>
<organism evidence="10 11">
    <name type="scientific">Setomelanomma holmii</name>
    <dbReference type="NCBI Taxonomy" id="210430"/>
    <lineage>
        <taxon>Eukaryota</taxon>
        <taxon>Fungi</taxon>
        <taxon>Dikarya</taxon>
        <taxon>Ascomycota</taxon>
        <taxon>Pezizomycotina</taxon>
        <taxon>Dothideomycetes</taxon>
        <taxon>Pleosporomycetidae</taxon>
        <taxon>Pleosporales</taxon>
        <taxon>Pleosporineae</taxon>
        <taxon>Phaeosphaeriaceae</taxon>
        <taxon>Setomelanomma</taxon>
    </lineage>
</organism>
<dbReference type="GO" id="GO:0005634">
    <property type="term" value="C:nucleus"/>
    <property type="evidence" value="ECO:0007669"/>
    <property type="project" value="UniProtKB-SubCell"/>
</dbReference>
<keyword evidence="2" id="KW-0479">Metal-binding</keyword>
<dbReference type="Pfam" id="PF04082">
    <property type="entry name" value="Fungal_trans"/>
    <property type="match status" value="1"/>
</dbReference>
<evidence type="ECO:0000256" key="5">
    <source>
        <dbReference type="ARBA" id="ARBA00023125"/>
    </source>
</evidence>
<dbReference type="CDD" id="cd12148">
    <property type="entry name" value="fungal_TF_MHR"/>
    <property type="match status" value="1"/>
</dbReference>